<comment type="caution">
    <text evidence="3">The sequence shown here is derived from an EMBL/GenBank/DDBJ whole genome shotgun (WGS) entry which is preliminary data.</text>
</comment>
<keyword evidence="4" id="KW-1185">Reference proteome</keyword>
<dbReference type="InterPro" id="IPR006442">
    <property type="entry name" value="Antitoxin_Phd/YefM"/>
</dbReference>
<sequence length="93" mass="10500">MTRVTSAEFQKHFGDYKRQALSQPVTISIHGKDTLVLLSHETYEQLLAGNPKAIKTPMPTEPRQEDELDQLARIANGKSSDIRFQDDLMDSKA</sequence>
<dbReference type="EMBL" id="JAPDOG010000021">
    <property type="protein sequence ID" value="MCW3783584.1"/>
    <property type="molecule type" value="Genomic_DNA"/>
</dbReference>
<evidence type="ECO:0000313" key="3">
    <source>
        <dbReference type="EMBL" id="MCW3783584.1"/>
    </source>
</evidence>
<reference evidence="3 4" key="1">
    <citation type="submission" date="2022-10" db="EMBL/GenBank/DDBJ databases">
        <title>Defluviimonas sp. CAU 1641 isolated from mud.</title>
        <authorList>
            <person name="Kim W."/>
        </authorList>
    </citation>
    <scope>NUCLEOTIDE SEQUENCE [LARGE SCALE GENOMIC DNA]</scope>
    <source>
        <strain evidence="3 4">CAU 1641</strain>
    </source>
</reference>
<evidence type="ECO:0000256" key="2">
    <source>
        <dbReference type="RuleBase" id="RU362080"/>
    </source>
</evidence>
<gene>
    <name evidence="3" type="ORF">OM960_18755</name>
</gene>
<evidence type="ECO:0000256" key="1">
    <source>
        <dbReference type="ARBA" id="ARBA00009981"/>
    </source>
</evidence>
<organism evidence="3 4">
    <name type="scientific">Defluviimonas salinarum</name>
    <dbReference type="NCBI Taxonomy" id="2992147"/>
    <lineage>
        <taxon>Bacteria</taxon>
        <taxon>Pseudomonadati</taxon>
        <taxon>Pseudomonadota</taxon>
        <taxon>Alphaproteobacteria</taxon>
        <taxon>Rhodobacterales</taxon>
        <taxon>Paracoccaceae</taxon>
        <taxon>Albidovulum</taxon>
    </lineage>
</organism>
<dbReference type="Pfam" id="PF02604">
    <property type="entry name" value="PhdYeFM_antitox"/>
    <property type="match status" value="1"/>
</dbReference>
<dbReference type="Proteomes" id="UP001207582">
    <property type="component" value="Unassembled WGS sequence"/>
</dbReference>
<dbReference type="SUPFAM" id="SSF143120">
    <property type="entry name" value="YefM-like"/>
    <property type="match status" value="1"/>
</dbReference>
<name>A0ABT3J7E4_9RHOB</name>
<dbReference type="Gene3D" id="3.40.1620.10">
    <property type="entry name" value="YefM-like domain"/>
    <property type="match status" value="1"/>
</dbReference>
<dbReference type="InterPro" id="IPR036165">
    <property type="entry name" value="YefM-like_sf"/>
</dbReference>
<comment type="similarity">
    <text evidence="1 2">Belongs to the phD/YefM antitoxin family.</text>
</comment>
<proteinExistence type="inferred from homology"/>
<dbReference type="RefSeq" id="WP_264773028.1">
    <property type="nucleotide sequence ID" value="NZ_JAPDOG010000021.1"/>
</dbReference>
<accession>A0ABT3J7E4</accession>
<comment type="function">
    <text evidence="2">Antitoxin component of a type II toxin-antitoxin (TA) system.</text>
</comment>
<evidence type="ECO:0000313" key="4">
    <source>
        <dbReference type="Proteomes" id="UP001207582"/>
    </source>
</evidence>
<protein>
    <recommendedName>
        <fullName evidence="2">Antitoxin</fullName>
    </recommendedName>
</protein>